<keyword evidence="6 8" id="KW-1133">Transmembrane helix</keyword>
<dbReference type="CDD" id="cd04179">
    <property type="entry name" value="DPM_DPG-synthase_like"/>
    <property type="match status" value="1"/>
</dbReference>
<evidence type="ECO:0000256" key="8">
    <source>
        <dbReference type="SAM" id="Phobius"/>
    </source>
</evidence>
<evidence type="ECO:0000256" key="7">
    <source>
        <dbReference type="ARBA" id="ARBA00023136"/>
    </source>
</evidence>
<feature type="transmembrane region" description="Helical" evidence="8">
    <location>
        <begin position="266"/>
        <end position="287"/>
    </location>
</feature>
<gene>
    <name evidence="10" type="ORF">MGR_1175</name>
</gene>
<keyword evidence="3 10" id="KW-0808">Transferase</keyword>
<evidence type="ECO:0000256" key="4">
    <source>
        <dbReference type="ARBA" id="ARBA00022692"/>
    </source>
</evidence>
<feature type="transmembrane region" description="Helical" evidence="8">
    <location>
        <begin position="170"/>
        <end position="195"/>
    </location>
</feature>
<evidence type="ECO:0000256" key="5">
    <source>
        <dbReference type="ARBA" id="ARBA00022985"/>
    </source>
</evidence>
<evidence type="ECO:0000256" key="1">
    <source>
        <dbReference type="ARBA" id="ARBA00022475"/>
    </source>
</evidence>
<accession>A4U188</accession>
<proteinExistence type="predicted"/>
<evidence type="ECO:0000256" key="6">
    <source>
        <dbReference type="ARBA" id="ARBA00022989"/>
    </source>
</evidence>
<dbReference type="PANTHER" id="PTHR48090:SF3">
    <property type="entry name" value="UNDECAPRENYL-PHOSPHATE 4-DEOXY-4-FORMAMIDO-L-ARABINOSE TRANSFERASE"/>
    <property type="match status" value="1"/>
</dbReference>
<dbReference type="Pfam" id="PF00535">
    <property type="entry name" value="Glycos_transf_2"/>
    <property type="match status" value="1"/>
</dbReference>
<sequence>MFEHVNPGLSFVIPAYNEEGAIVSTVERLRGILASLDIPSEIIVVNDGSKDNTGERVRSCAGIRAVSHPINTGYGSAIKTGILCARYSWIGIVDADGTYDIELIPELVERMKKGFDMVVAARRNVLELDGPFKRFFRKSLIRFLNLIIGGRIEDPNSGLRIFHRDVAMSFFPFLCNTFSFTTSITIFALGEGYFVNYVPMNYSKREGKSKVRHFRDSLRMMQLILQGITFFNPVKLSIMLILALLGLGAVPAFILALLGMPTVATYHLAISIASVLLFALGVLGDIIRITSTSRINKKSSLVAEANITEEDCAV</sequence>
<evidence type="ECO:0000256" key="3">
    <source>
        <dbReference type="ARBA" id="ARBA00022679"/>
    </source>
</evidence>
<dbReference type="GO" id="GO:0009103">
    <property type="term" value="P:lipopolysaccharide biosynthetic process"/>
    <property type="evidence" value="ECO:0007669"/>
    <property type="project" value="UniProtKB-KW"/>
</dbReference>
<dbReference type="GO" id="GO:0005886">
    <property type="term" value="C:plasma membrane"/>
    <property type="evidence" value="ECO:0007669"/>
    <property type="project" value="TreeGrafter"/>
</dbReference>
<dbReference type="EMBL" id="CU459003">
    <property type="protein sequence ID" value="CAM76645.1"/>
    <property type="molecule type" value="Genomic_DNA"/>
</dbReference>
<reference evidence="10" key="1">
    <citation type="journal article" date="2007" name="J. Bacteriol.">
        <title>Comparative genome analysis of four magnetotactic bacteria reveals a complex set of group-specific genes implicated in magnetosome biomineralization and function.</title>
        <authorList>
            <person name="Richter M."/>
            <person name="Kube M."/>
            <person name="Bazylinski D.A."/>
            <person name="Lombardot T."/>
            <person name="Gloeckner F.O."/>
            <person name="Reinhardt R."/>
            <person name="Schueler D."/>
        </authorList>
    </citation>
    <scope>NUCLEOTIDE SEQUENCE</scope>
    <source>
        <strain evidence="10">MSR-1</strain>
    </source>
</reference>
<evidence type="ECO:0000256" key="2">
    <source>
        <dbReference type="ARBA" id="ARBA00022676"/>
    </source>
</evidence>
<dbReference type="Gene3D" id="3.90.550.10">
    <property type="entry name" value="Spore Coat Polysaccharide Biosynthesis Protein SpsA, Chain A"/>
    <property type="match status" value="1"/>
</dbReference>
<feature type="transmembrane region" description="Helical" evidence="8">
    <location>
        <begin position="238"/>
        <end position="260"/>
    </location>
</feature>
<keyword evidence="2" id="KW-0328">Glycosyltransferase</keyword>
<dbReference type="InterPro" id="IPR050256">
    <property type="entry name" value="Glycosyltransferase_2"/>
</dbReference>
<dbReference type="PANTHER" id="PTHR48090">
    <property type="entry name" value="UNDECAPRENYL-PHOSPHATE 4-DEOXY-4-FORMAMIDO-L-ARABINOSE TRANSFERASE-RELATED"/>
    <property type="match status" value="1"/>
</dbReference>
<dbReference type="InterPro" id="IPR001173">
    <property type="entry name" value="Glyco_trans_2-like"/>
</dbReference>
<keyword evidence="5" id="KW-0448">Lipopolysaccharide biosynthesis</keyword>
<keyword evidence="4 8" id="KW-0812">Transmembrane</keyword>
<feature type="domain" description="Glycosyltransferase 2-like" evidence="9">
    <location>
        <begin position="10"/>
        <end position="165"/>
    </location>
</feature>
<dbReference type="InterPro" id="IPR029044">
    <property type="entry name" value="Nucleotide-diphossugar_trans"/>
</dbReference>
<dbReference type="RefSeq" id="WP_106003053.1">
    <property type="nucleotide sequence ID" value="NZ_CP027527.1"/>
</dbReference>
<name>A4U188_9PROT</name>
<organism evidence="10">
    <name type="scientific">Magnetospirillum gryphiswaldense</name>
    <dbReference type="NCBI Taxonomy" id="55518"/>
    <lineage>
        <taxon>Bacteria</taxon>
        <taxon>Pseudomonadati</taxon>
        <taxon>Pseudomonadota</taxon>
        <taxon>Alphaproteobacteria</taxon>
        <taxon>Rhodospirillales</taxon>
        <taxon>Rhodospirillaceae</taxon>
        <taxon>Magnetospirillum</taxon>
    </lineage>
</organism>
<dbReference type="GO" id="GO:0016757">
    <property type="term" value="F:glycosyltransferase activity"/>
    <property type="evidence" value="ECO:0007669"/>
    <property type="project" value="UniProtKB-KW"/>
</dbReference>
<dbReference type="SUPFAM" id="SSF53448">
    <property type="entry name" value="Nucleotide-diphospho-sugar transferases"/>
    <property type="match status" value="1"/>
</dbReference>
<keyword evidence="1" id="KW-1003">Cell membrane</keyword>
<dbReference type="AlphaFoldDB" id="A4U188"/>
<evidence type="ECO:0000259" key="9">
    <source>
        <dbReference type="Pfam" id="PF00535"/>
    </source>
</evidence>
<protein>
    <submittedName>
        <fullName evidence="10">Glycosyl transferase, family 2</fullName>
    </submittedName>
</protein>
<evidence type="ECO:0000313" key="10">
    <source>
        <dbReference type="EMBL" id="CAM76645.1"/>
    </source>
</evidence>
<keyword evidence="7 8" id="KW-0472">Membrane</keyword>